<evidence type="ECO:0000313" key="4">
    <source>
        <dbReference type="Proteomes" id="UP000326570"/>
    </source>
</evidence>
<sequence>MKRLFSLLCLSFFALCSSFAQDIPVEQQDRNTYSFKVPSFIVVQDFEFISAVTTDQPDVYIINLRAINANREVDTKVNGKLLFEINDVMLPVDFRDGIGQVRAEIKGTNEIKMRAVDSDITHVGTIEHPFGWGKIAGLALAVAVLGLVIWQIQKRKNRK</sequence>
<organism evidence="3 4">
    <name type="scientific">Adhaeribacter soli</name>
    <dbReference type="NCBI Taxonomy" id="2607655"/>
    <lineage>
        <taxon>Bacteria</taxon>
        <taxon>Pseudomonadati</taxon>
        <taxon>Bacteroidota</taxon>
        <taxon>Cytophagia</taxon>
        <taxon>Cytophagales</taxon>
        <taxon>Hymenobacteraceae</taxon>
        <taxon>Adhaeribacter</taxon>
    </lineage>
</organism>
<protein>
    <recommendedName>
        <fullName evidence="5">LPXTG cell wall anchor domain-containing protein</fullName>
    </recommendedName>
</protein>
<proteinExistence type="predicted"/>
<feature type="signal peptide" evidence="2">
    <location>
        <begin position="1"/>
        <end position="20"/>
    </location>
</feature>
<gene>
    <name evidence="3" type="ORF">F0P94_10105</name>
</gene>
<dbReference type="EMBL" id="VTWT01000005">
    <property type="protein sequence ID" value="KAA9333598.1"/>
    <property type="molecule type" value="Genomic_DNA"/>
</dbReference>
<keyword evidence="4" id="KW-1185">Reference proteome</keyword>
<feature type="chain" id="PRO_5024814339" description="LPXTG cell wall anchor domain-containing protein" evidence="2">
    <location>
        <begin position="21"/>
        <end position="159"/>
    </location>
</feature>
<feature type="transmembrane region" description="Helical" evidence="1">
    <location>
        <begin position="130"/>
        <end position="150"/>
    </location>
</feature>
<comment type="caution">
    <text evidence="3">The sequence shown here is derived from an EMBL/GenBank/DDBJ whole genome shotgun (WGS) entry which is preliminary data.</text>
</comment>
<accession>A0A5N1IV31</accession>
<reference evidence="3 4" key="1">
    <citation type="submission" date="2019-09" db="EMBL/GenBank/DDBJ databases">
        <title>Genome sequence of Adhaeribacter sp. M2.</title>
        <authorList>
            <person name="Srinivasan S."/>
        </authorList>
    </citation>
    <scope>NUCLEOTIDE SEQUENCE [LARGE SCALE GENOMIC DNA]</scope>
    <source>
        <strain evidence="3 4">M2</strain>
    </source>
</reference>
<evidence type="ECO:0000313" key="3">
    <source>
        <dbReference type="EMBL" id="KAA9333598.1"/>
    </source>
</evidence>
<keyword evidence="2" id="KW-0732">Signal</keyword>
<evidence type="ECO:0000256" key="2">
    <source>
        <dbReference type="SAM" id="SignalP"/>
    </source>
</evidence>
<dbReference type="Proteomes" id="UP000326570">
    <property type="component" value="Unassembled WGS sequence"/>
</dbReference>
<dbReference type="AlphaFoldDB" id="A0A5N1IV31"/>
<name>A0A5N1IV31_9BACT</name>
<keyword evidence="1" id="KW-0472">Membrane</keyword>
<keyword evidence="1" id="KW-0812">Transmembrane</keyword>
<evidence type="ECO:0000256" key="1">
    <source>
        <dbReference type="SAM" id="Phobius"/>
    </source>
</evidence>
<evidence type="ECO:0008006" key="5">
    <source>
        <dbReference type="Google" id="ProtNLM"/>
    </source>
</evidence>
<dbReference type="RefSeq" id="WP_150903765.1">
    <property type="nucleotide sequence ID" value="NZ_VTWT01000005.1"/>
</dbReference>
<keyword evidence="1" id="KW-1133">Transmembrane helix</keyword>